<reference evidence="2 3" key="1">
    <citation type="submission" date="2018-02" db="EMBL/GenBank/DDBJ databases">
        <title>Comparative genomes isolates from brazilian mangrove.</title>
        <authorList>
            <person name="Araujo J.E."/>
            <person name="Taketani R.G."/>
            <person name="Silva M.C.P."/>
            <person name="Loureco M.V."/>
            <person name="Andreote F.D."/>
        </authorList>
    </citation>
    <scope>NUCLEOTIDE SEQUENCE [LARGE SCALE GENOMIC DNA]</scope>
    <source>
        <strain evidence="2 3">HEX-2 MGV</strain>
    </source>
</reference>
<organism evidence="2 3">
    <name type="scientific">Blastopirellula marina</name>
    <dbReference type="NCBI Taxonomy" id="124"/>
    <lineage>
        <taxon>Bacteria</taxon>
        <taxon>Pseudomonadati</taxon>
        <taxon>Planctomycetota</taxon>
        <taxon>Planctomycetia</taxon>
        <taxon>Pirellulales</taxon>
        <taxon>Pirellulaceae</taxon>
        <taxon>Blastopirellula</taxon>
    </lineage>
</organism>
<comment type="caution">
    <text evidence="2">The sequence shown here is derived from an EMBL/GenBank/DDBJ whole genome shotgun (WGS) entry which is preliminary data.</text>
</comment>
<proteinExistence type="predicted"/>
<accession>A0A2S8EZS5</accession>
<sequence>MRSWSIRRSISVGSNPPRPRSLPRSLLRSRSPLSRLRSLLSPPRSRPKSPPGPRPPKSPPGPRPLKPPPGPRPPKSPPGPRPPKSPRGGPCAQTASAATMAKAREAIGKTSRSADLAIMSMIQGFGTSNEIKTE</sequence>
<evidence type="ECO:0000313" key="3">
    <source>
        <dbReference type="Proteomes" id="UP000240009"/>
    </source>
</evidence>
<feature type="compositionally biased region" description="Low complexity" evidence="1">
    <location>
        <begin position="22"/>
        <end position="43"/>
    </location>
</feature>
<feature type="compositionally biased region" description="Polar residues" evidence="1">
    <location>
        <begin position="1"/>
        <end position="14"/>
    </location>
</feature>
<evidence type="ECO:0000256" key="1">
    <source>
        <dbReference type="SAM" id="MobiDB-lite"/>
    </source>
</evidence>
<evidence type="ECO:0000313" key="2">
    <source>
        <dbReference type="EMBL" id="PQO25425.1"/>
    </source>
</evidence>
<feature type="region of interest" description="Disordered" evidence="1">
    <location>
        <begin position="1"/>
        <end position="106"/>
    </location>
</feature>
<dbReference type="Proteomes" id="UP000240009">
    <property type="component" value="Unassembled WGS sequence"/>
</dbReference>
<protein>
    <submittedName>
        <fullName evidence="2">Uncharacterized protein</fullName>
    </submittedName>
</protein>
<name>A0A2S8EZS5_9BACT</name>
<dbReference type="AlphaFoldDB" id="A0A2S8EZS5"/>
<feature type="compositionally biased region" description="Low complexity" evidence="1">
    <location>
        <begin position="86"/>
        <end position="101"/>
    </location>
</feature>
<dbReference type="EMBL" id="PUIA01000081">
    <property type="protein sequence ID" value="PQO25425.1"/>
    <property type="molecule type" value="Genomic_DNA"/>
</dbReference>
<feature type="compositionally biased region" description="Pro residues" evidence="1">
    <location>
        <begin position="48"/>
        <end position="85"/>
    </location>
</feature>
<gene>
    <name evidence="2" type="ORF">C5Y96_24090</name>
</gene>